<dbReference type="Pfam" id="PF12796">
    <property type="entry name" value="Ank_2"/>
    <property type="match status" value="1"/>
</dbReference>
<accession>A0A8J6LAU5</accession>
<dbReference type="Pfam" id="PF05729">
    <property type="entry name" value="NACHT"/>
    <property type="match status" value="1"/>
</dbReference>
<dbReference type="InterPro" id="IPR027417">
    <property type="entry name" value="P-loop_NTPase"/>
</dbReference>
<dbReference type="SUPFAM" id="SSF52540">
    <property type="entry name" value="P-loop containing nucleoside triphosphate hydrolases"/>
    <property type="match status" value="1"/>
</dbReference>
<evidence type="ECO:0000313" key="5">
    <source>
        <dbReference type="EMBL" id="KAH0813517.1"/>
    </source>
</evidence>
<dbReference type="InterPro" id="IPR007111">
    <property type="entry name" value="NACHT_NTPase"/>
</dbReference>
<dbReference type="SUPFAM" id="SSF48403">
    <property type="entry name" value="Ankyrin repeat"/>
    <property type="match status" value="1"/>
</dbReference>
<reference evidence="5" key="2">
    <citation type="submission" date="2021-08" db="EMBL/GenBank/DDBJ databases">
        <authorList>
            <person name="Eriksson T."/>
        </authorList>
    </citation>
    <scope>NUCLEOTIDE SEQUENCE</scope>
    <source>
        <strain evidence="5">Stoneville</strain>
        <tissue evidence="5">Whole head</tissue>
    </source>
</reference>
<dbReference type="InterPro" id="IPR025662">
    <property type="entry name" value="Sigma_54_int_dom_ATP-bd_1"/>
</dbReference>
<sequence length="1204" mass="137767">MASTNQPGQGVNYEVVVSALFSLRLCMDDKIADFKLETNETPEKTENSEQNFKFDDIIIEITPKTGDKYYFAIQLKHAEKAEKNLQPTGFTSGKEAKNPKEQTGNFVMNMYCKSSFCNSVIDCKLANCQTINCQEIHCSVPYCKLAHRKIIEIERKPSTFYYILYSNRGFDPEKMDKVKDFKMEKFSQCKGIHILSTNRDEIYKFKTKVETPETENVKKGDYEEFFKRFSLYLGQKNAQGVEKEIEKEFEEKFGSARWAANYIEFFKHCHDGLYRDRKVDKETVRIQLIDLLLPMERMSFRSDACLTDFQEMTKTVKLTVVNLDATSCEDYFIQPPIDVSPPSRTEVLRSAKNAKIVKKSEEEISSQAEIKTFFYCFERPIVVKYVKTKSVDEAIKLCVRAHQIHLVVLGDVDASEFTQEKVFQNLKDIYDTDQNLGGQVFDGLTVALRTNKSVPLKSLVESANVSPFVTSANILQMLNGKYHIGEASLPDDVYVPRQVEQADLNVQDAEIFQHFAAGNYLVCGESGSGKTELLKFLCRNCPLDELTVFVSFKHNKIFLQEHTVDGYLDKFLDIAAEQHSLRAKLRRACKEKKRVLFLFDALDEAFDKPRAINCLKMVQEAGFRFWVASRTSTRPDLEQALNVTVLNIKTLQAEDQRNYVREKMKGLYSPEVIQSTVEEIDAIRSKRSEHQQLLELPLNLNMLIKICNESDGRLLGDNLVVTDLYRALVEGNFSHYLKKQEIIPSESPILDFLKFYFWQQYEKAAIKCCRFEQMVKKIQIHDSYYEAFIDYVDAHKEDPLGVIRKSEENSLEFMHKSYAEFFVALWISKNFEHVEDLKSVIFRDEHANVRYFLDLLLADGHPLFLAVLHKKLQEIDQHRGRIMETDKGKRNALHLACSQTGTDPDWEQVVRTVLSLHQTPTILHSTDALYNMTPADYCGRLNNVLHAVILRRTGFDLEPDTIYKIFDHALAHNDVALFEEVMTEHCTAEYLASHTEALMTAIERRYSRLVELFLEKVDVVDVVTSSGRVPLYVAIKNRCDDIVVALVNRQVSPDFFDNGFTPLQLSVALGNLNVCRYLAKSCGVNVDEVANGFAPLHVAVLHHQIDAVRLLLTEFGAGVDVECWAEADLPVDDIADEIVPPMWEVVASEERRSALDLAVDCGYDDVVAFLLERGATSVKYNSCDDYVGLAVENKRILTEMFGSN</sequence>
<dbReference type="SMART" id="SM00248">
    <property type="entry name" value="ANK"/>
    <property type="match status" value="6"/>
</dbReference>
<dbReference type="PANTHER" id="PTHR24198:SF165">
    <property type="entry name" value="ANKYRIN REPEAT-CONTAINING PROTEIN-RELATED"/>
    <property type="match status" value="1"/>
</dbReference>
<dbReference type="PROSITE" id="PS50297">
    <property type="entry name" value="ANK_REP_REGION"/>
    <property type="match status" value="1"/>
</dbReference>
<dbReference type="Gene3D" id="1.25.40.20">
    <property type="entry name" value="Ankyrin repeat-containing domain"/>
    <property type="match status" value="1"/>
</dbReference>
<protein>
    <recommendedName>
        <fullName evidence="4">AAA+ ATPase domain-containing protein</fullName>
    </recommendedName>
</protein>
<dbReference type="PROSITE" id="PS00675">
    <property type="entry name" value="SIGMA54_INTERACT_1"/>
    <property type="match status" value="1"/>
</dbReference>
<evidence type="ECO:0000256" key="2">
    <source>
        <dbReference type="ARBA" id="ARBA00023043"/>
    </source>
</evidence>
<dbReference type="EMBL" id="JABDTM020025200">
    <property type="protein sequence ID" value="KAH0813517.1"/>
    <property type="molecule type" value="Genomic_DNA"/>
</dbReference>
<dbReference type="InterPro" id="IPR002110">
    <property type="entry name" value="Ankyrin_rpt"/>
</dbReference>
<dbReference type="Proteomes" id="UP000719412">
    <property type="component" value="Unassembled WGS sequence"/>
</dbReference>
<dbReference type="AlphaFoldDB" id="A0A8J6LAU5"/>
<dbReference type="InterPro" id="IPR036770">
    <property type="entry name" value="Ankyrin_rpt-contain_sf"/>
</dbReference>
<keyword evidence="6" id="KW-1185">Reference proteome</keyword>
<evidence type="ECO:0000256" key="3">
    <source>
        <dbReference type="PROSITE-ProRule" id="PRU00023"/>
    </source>
</evidence>
<dbReference type="SMART" id="SM00382">
    <property type="entry name" value="AAA"/>
    <property type="match status" value="1"/>
</dbReference>
<evidence type="ECO:0000313" key="6">
    <source>
        <dbReference type="Proteomes" id="UP000719412"/>
    </source>
</evidence>
<dbReference type="Gene3D" id="3.40.50.300">
    <property type="entry name" value="P-loop containing nucleotide triphosphate hydrolases"/>
    <property type="match status" value="1"/>
</dbReference>
<proteinExistence type="predicted"/>
<dbReference type="InterPro" id="IPR003593">
    <property type="entry name" value="AAA+_ATPase"/>
</dbReference>
<keyword evidence="1" id="KW-0677">Repeat</keyword>
<dbReference type="PANTHER" id="PTHR24198">
    <property type="entry name" value="ANKYRIN REPEAT AND PROTEIN KINASE DOMAIN-CONTAINING PROTEIN"/>
    <property type="match status" value="1"/>
</dbReference>
<reference evidence="5" key="1">
    <citation type="journal article" date="2020" name="J Insects Food Feed">
        <title>The yellow mealworm (Tenebrio molitor) genome: a resource for the emerging insects as food and feed industry.</title>
        <authorList>
            <person name="Eriksson T."/>
            <person name="Andere A."/>
            <person name="Kelstrup H."/>
            <person name="Emery V."/>
            <person name="Picard C."/>
        </authorList>
    </citation>
    <scope>NUCLEOTIDE SEQUENCE</scope>
    <source>
        <strain evidence="5">Stoneville</strain>
        <tissue evidence="5">Whole head</tissue>
    </source>
</reference>
<dbReference type="PROSITE" id="PS50088">
    <property type="entry name" value="ANK_REPEAT"/>
    <property type="match status" value="1"/>
</dbReference>
<feature type="domain" description="AAA+ ATPase" evidence="4">
    <location>
        <begin position="516"/>
        <end position="726"/>
    </location>
</feature>
<evidence type="ECO:0000256" key="1">
    <source>
        <dbReference type="ARBA" id="ARBA00022737"/>
    </source>
</evidence>
<comment type="caution">
    <text evidence="5">The sequence shown here is derived from an EMBL/GenBank/DDBJ whole genome shotgun (WGS) entry which is preliminary data.</text>
</comment>
<organism evidence="5 6">
    <name type="scientific">Tenebrio molitor</name>
    <name type="common">Yellow mealworm beetle</name>
    <dbReference type="NCBI Taxonomy" id="7067"/>
    <lineage>
        <taxon>Eukaryota</taxon>
        <taxon>Metazoa</taxon>
        <taxon>Ecdysozoa</taxon>
        <taxon>Arthropoda</taxon>
        <taxon>Hexapoda</taxon>
        <taxon>Insecta</taxon>
        <taxon>Pterygota</taxon>
        <taxon>Neoptera</taxon>
        <taxon>Endopterygota</taxon>
        <taxon>Coleoptera</taxon>
        <taxon>Polyphaga</taxon>
        <taxon>Cucujiformia</taxon>
        <taxon>Tenebrionidae</taxon>
        <taxon>Tenebrio</taxon>
    </lineage>
</organism>
<feature type="repeat" description="ANK" evidence="3">
    <location>
        <begin position="1091"/>
        <end position="1112"/>
    </location>
</feature>
<gene>
    <name evidence="5" type="ORF">GEV33_009271</name>
</gene>
<name>A0A8J6LAU5_TENMO</name>
<keyword evidence="2 3" id="KW-0040">ANK repeat</keyword>
<evidence type="ECO:0000259" key="4">
    <source>
        <dbReference type="SMART" id="SM00382"/>
    </source>
</evidence>